<evidence type="ECO:0008006" key="3">
    <source>
        <dbReference type="Google" id="ProtNLM"/>
    </source>
</evidence>
<dbReference type="EMBL" id="CP046956">
    <property type="protein sequence ID" value="QTM98268.1"/>
    <property type="molecule type" value="Genomic_DNA"/>
</dbReference>
<dbReference type="Proteomes" id="UP000665043">
    <property type="component" value="Chromosome"/>
</dbReference>
<dbReference type="RefSeq" id="WP_209366914.1">
    <property type="nucleotide sequence ID" value="NZ_CP046956.1"/>
</dbReference>
<accession>A0ABX7VP73</accession>
<reference evidence="1 2" key="1">
    <citation type="submission" date="2019-12" db="EMBL/GenBank/DDBJ databases">
        <title>The whole genome sequencing of a strain isolated from a Mars analog, Dalangtan Playa.</title>
        <authorList>
            <person name="Huang T."/>
        </authorList>
    </citation>
    <scope>NUCLEOTIDE SEQUENCE [LARGE SCALE GENOMIC DNA]</scope>
    <source>
        <strain evidence="1 2">DP4-553-S</strain>
    </source>
</reference>
<organism evidence="1 2">
    <name type="scientific">Sediminibacillus dalangtanensis</name>
    <dbReference type="NCBI Taxonomy" id="2729421"/>
    <lineage>
        <taxon>Bacteria</taxon>
        <taxon>Bacillati</taxon>
        <taxon>Bacillota</taxon>
        <taxon>Bacilli</taxon>
        <taxon>Bacillales</taxon>
        <taxon>Bacillaceae</taxon>
        <taxon>Sediminibacillus</taxon>
    </lineage>
</organism>
<evidence type="ECO:0000313" key="1">
    <source>
        <dbReference type="EMBL" id="QTM98268.1"/>
    </source>
</evidence>
<proteinExistence type="predicted"/>
<name>A0ABX7VP73_9BACI</name>
<sequence length="166" mass="18786">MQNIFILALVSCTILICGCESNEVMDYYEETKSTDLSEIAINTLTLNDTDTQVKEVLGEPDFTETVEQPPSTYYLYGDDEQVYDLDVRLVDGKVKRFFLSKNNFSSGIGDLIGKPEQAVYKLFGDDYYERTDTGTDVIGYFDKPNKINMEFTVDETVTGIIVSEIE</sequence>
<gene>
    <name evidence="1" type="ORF">ERJ70_02410</name>
</gene>
<evidence type="ECO:0000313" key="2">
    <source>
        <dbReference type="Proteomes" id="UP000665043"/>
    </source>
</evidence>
<keyword evidence="2" id="KW-1185">Reference proteome</keyword>
<protein>
    <recommendedName>
        <fullName evidence="3">Beta-lactamase inhibitor (BLIP)</fullName>
    </recommendedName>
</protein>